<name>A0A7J5ZDI2_DISMA</name>
<sequence>MRTVSLSRGKFAVGNPSSDITASNEEINSAATLKPHVIMCNRGKKGVEDDSSAPPSVWFLNNLFFLCINMFHHLFVGVDWQCPGPIPWPSDSVKTPWGVQGESLVDFQQSHTGPLTNTSCGGGVSSLATVRGDRGAAPGLRLCAAARTHRGESSQQTCIFGVSHPEKGWNSVKLAQPLPCVPAPLLDELSHPDPDPWSRSLPPFSMLPLELSSEVWETPNLMRGTM</sequence>
<reference evidence="1 2" key="1">
    <citation type="submission" date="2020-03" db="EMBL/GenBank/DDBJ databases">
        <title>Dissostichus mawsoni Genome sequencing and assembly.</title>
        <authorList>
            <person name="Park H."/>
        </authorList>
    </citation>
    <scope>NUCLEOTIDE SEQUENCE [LARGE SCALE GENOMIC DNA]</scope>
    <source>
        <strain evidence="1">DM0001</strain>
        <tissue evidence="1">Muscle</tissue>
    </source>
</reference>
<protein>
    <submittedName>
        <fullName evidence="1">Uncharacterized protein</fullName>
    </submittedName>
</protein>
<evidence type="ECO:0000313" key="1">
    <source>
        <dbReference type="EMBL" id="KAF3859630.1"/>
    </source>
</evidence>
<feature type="non-terminal residue" evidence="1">
    <location>
        <position position="226"/>
    </location>
</feature>
<evidence type="ECO:0000313" key="2">
    <source>
        <dbReference type="Proteomes" id="UP000518266"/>
    </source>
</evidence>
<proteinExistence type="predicted"/>
<comment type="caution">
    <text evidence="1">The sequence shown here is derived from an EMBL/GenBank/DDBJ whole genome shotgun (WGS) entry which is preliminary data.</text>
</comment>
<dbReference type="Proteomes" id="UP000518266">
    <property type="component" value="Unassembled WGS sequence"/>
</dbReference>
<gene>
    <name evidence="1" type="ORF">F7725_022029</name>
</gene>
<keyword evidence="2" id="KW-1185">Reference proteome</keyword>
<organism evidence="1 2">
    <name type="scientific">Dissostichus mawsoni</name>
    <name type="common">Antarctic cod</name>
    <dbReference type="NCBI Taxonomy" id="36200"/>
    <lineage>
        <taxon>Eukaryota</taxon>
        <taxon>Metazoa</taxon>
        <taxon>Chordata</taxon>
        <taxon>Craniata</taxon>
        <taxon>Vertebrata</taxon>
        <taxon>Euteleostomi</taxon>
        <taxon>Actinopterygii</taxon>
        <taxon>Neopterygii</taxon>
        <taxon>Teleostei</taxon>
        <taxon>Neoteleostei</taxon>
        <taxon>Acanthomorphata</taxon>
        <taxon>Eupercaria</taxon>
        <taxon>Perciformes</taxon>
        <taxon>Notothenioidei</taxon>
        <taxon>Nototheniidae</taxon>
        <taxon>Dissostichus</taxon>
    </lineage>
</organism>
<accession>A0A7J5ZDI2</accession>
<dbReference type="AlphaFoldDB" id="A0A7J5ZDI2"/>
<dbReference type="EMBL" id="JAAKFY010000003">
    <property type="protein sequence ID" value="KAF3859630.1"/>
    <property type="molecule type" value="Genomic_DNA"/>
</dbReference>